<dbReference type="InterPro" id="IPR016169">
    <property type="entry name" value="FAD-bd_PCMH_sub2"/>
</dbReference>
<dbReference type="Proteomes" id="UP000008456">
    <property type="component" value="Chromosome"/>
</dbReference>
<dbReference type="GO" id="GO:0050660">
    <property type="term" value="F:flavin adenine dinucleotide binding"/>
    <property type="evidence" value="ECO:0007669"/>
    <property type="project" value="InterPro"/>
</dbReference>
<evidence type="ECO:0000313" key="2">
    <source>
        <dbReference type="Proteomes" id="UP000008456"/>
    </source>
</evidence>
<dbReference type="KEGG" id="mps:MPTP_1627"/>
<sequence>MNTLAGFIVEQAKIPIKAGQIFTFAPFTFEVIDYENAHINYIKVRRTTEPTKKQL</sequence>
<dbReference type="InterPro" id="IPR036318">
    <property type="entry name" value="FAD-bd_PCMH-like_sf"/>
</dbReference>
<gene>
    <name evidence="1" type="ordered locus">MPTP_1627</name>
</gene>
<reference key="2">
    <citation type="submission" date="2011-04" db="EMBL/GenBank/DDBJ databases">
        <title>Whole genome sequence of Melissococcus plutonius ATCC 35311.</title>
        <authorList>
            <person name="Okumura K."/>
            <person name="Arai R."/>
            <person name="Osaki M."/>
            <person name="Okura M."/>
            <person name="Kirikae T."/>
            <person name="Takamatsu D."/>
            <person name="Akiyama T."/>
        </authorList>
    </citation>
    <scope>NUCLEOTIDE SEQUENCE</scope>
    <source>
        <strain>ATCC 35311</strain>
    </source>
</reference>
<reference evidence="1 2" key="1">
    <citation type="journal article" date="2011" name="J. Bacteriol.">
        <title>Complete genome sequence of Melissococcus plutonius ATCC 35311.</title>
        <authorList>
            <person name="Okumura K."/>
            <person name="Arai R."/>
            <person name="Okura M."/>
            <person name="Kirikae T."/>
            <person name="Takamatsu D."/>
            <person name="Osaki M."/>
            <person name="Miyoshi-Akiyama T."/>
        </authorList>
    </citation>
    <scope>NUCLEOTIDE SEQUENCE [LARGE SCALE GENOMIC DNA]</scope>
    <source>
        <strain evidence="2">ATCC 35311 / CIP 104052 / LMG 20360 / NCIMB 702443</strain>
    </source>
</reference>
<name>F3YC27_MELPT</name>
<accession>F3YC27</accession>
<dbReference type="HOGENOM" id="CLU_3027008_0_0_9"/>
<dbReference type="AlphaFoldDB" id="F3YC27"/>
<dbReference type="Gene3D" id="3.30.465.10">
    <property type="match status" value="1"/>
</dbReference>
<dbReference type="SUPFAM" id="SSF56176">
    <property type="entry name" value="FAD-binding/transporter-associated domain-like"/>
    <property type="match status" value="1"/>
</dbReference>
<proteinExistence type="predicted"/>
<dbReference type="STRING" id="940190.MPTP_1627"/>
<dbReference type="EMBL" id="AP012200">
    <property type="protein sequence ID" value="BAK22055.1"/>
    <property type="molecule type" value="Genomic_DNA"/>
</dbReference>
<organism evidence="1 2">
    <name type="scientific">Melissococcus plutonius (strain ATCC 35311 / DSM 29964 / CIP 104052 / LMG 20360 / NCIMB 702443)</name>
    <dbReference type="NCBI Taxonomy" id="940190"/>
    <lineage>
        <taxon>Bacteria</taxon>
        <taxon>Bacillati</taxon>
        <taxon>Bacillota</taxon>
        <taxon>Bacilli</taxon>
        <taxon>Lactobacillales</taxon>
        <taxon>Enterococcaceae</taxon>
        <taxon>Melissococcus</taxon>
    </lineage>
</organism>
<keyword evidence="2" id="KW-1185">Reference proteome</keyword>
<evidence type="ECO:0000313" key="1">
    <source>
        <dbReference type="EMBL" id="BAK22055.1"/>
    </source>
</evidence>
<protein>
    <submittedName>
        <fullName evidence="1">Uncharacterized protein</fullName>
    </submittedName>
</protein>